<evidence type="ECO:0000313" key="2">
    <source>
        <dbReference type="Proteomes" id="UP000032309"/>
    </source>
</evidence>
<keyword evidence="2" id="KW-1185">Reference proteome</keyword>
<gene>
    <name evidence="1" type="ORF">BROSI_A2052</name>
</gene>
<dbReference type="InterPro" id="IPR009078">
    <property type="entry name" value="Ferritin-like_SF"/>
</dbReference>
<dbReference type="EMBL" id="BAFN01000001">
    <property type="protein sequence ID" value="GAN33527.1"/>
    <property type="molecule type" value="Genomic_DNA"/>
</dbReference>
<dbReference type="SUPFAM" id="SSF47240">
    <property type="entry name" value="Ferritin-like"/>
    <property type="match status" value="1"/>
</dbReference>
<name>A0ABQ0JXX3_9BACT</name>
<dbReference type="InterPro" id="IPR012347">
    <property type="entry name" value="Ferritin-like"/>
</dbReference>
<dbReference type="Proteomes" id="UP000032309">
    <property type="component" value="Unassembled WGS sequence"/>
</dbReference>
<protein>
    <submittedName>
        <fullName evidence="1">Uncharacterized conserved protein</fullName>
    </submittedName>
</protein>
<accession>A0ABQ0JXX3</accession>
<dbReference type="RefSeq" id="WP_052563562.1">
    <property type="nucleotide sequence ID" value="NZ_BAFN01000001.1"/>
</dbReference>
<evidence type="ECO:0000313" key="1">
    <source>
        <dbReference type="EMBL" id="GAN33527.1"/>
    </source>
</evidence>
<dbReference type="Gene3D" id="1.20.1260.10">
    <property type="match status" value="1"/>
</dbReference>
<proteinExistence type="predicted"/>
<comment type="caution">
    <text evidence="1">The sequence shown here is derived from an EMBL/GenBank/DDBJ whole genome shotgun (WGS) entry which is preliminary data.</text>
</comment>
<sequence>MSKDIENLKLAIQKKELGIERYSDQIKVLSDPKINALLEGILHNEVRHKAELEDHFNRLS</sequence>
<organism evidence="1 2">
    <name type="scientific">Candidatus Brocadia sinica JPN1</name>
    <dbReference type="NCBI Taxonomy" id="1197129"/>
    <lineage>
        <taxon>Bacteria</taxon>
        <taxon>Pseudomonadati</taxon>
        <taxon>Planctomycetota</taxon>
        <taxon>Candidatus Brocadiia</taxon>
        <taxon>Candidatus Brocadiales</taxon>
        <taxon>Candidatus Brocadiaceae</taxon>
        <taxon>Candidatus Brocadia</taxon>
    </lineage>
</organism>
<reference evidence="2" key="1">
    <citation type="journal article" date="2015" name="Genome Announc.">
        <title>Draft Genome Sequence of an Anaerobic Ammonium-Oxidizing Bacterium, "Candidatus Brocadia sinica".</title>
        <authorList>
            <person name="Oshiki M."/>
            <person name="Shinyako-Hata K."/>
            <person name="Satoh H."/>
            <person name="Okabe S."/>
        </authorList>
    </citation>
    <scope>NUCLEOTIDE SEQUENCE [LARGE SCALE GENOMIC DNA]</scope>
    <source>
        <strain evidence="2">JPN1</strain>
    </source>
</reference>